<gene>
    <name evidence="1" type="ORF">ATY39_07395</name>
</gene>
<evidence type="ECO:0000313" key="1">
    <source>
        <dbReference type="EMBL" id="AMW99304.1"/>
    </source>
</evidence>
<keyword evidence="2" id="KW-1185">Reference proteome</keyword>
<accession>A0A143HC44</accession>
<protein>
    <submittedName>
        <fullName evidence="1">Uncharacterized protein</fullName>
    </submittedName>
</protein>
<reference evidence="2" key="2">
    <citation type="submission" date="2016-03" db="EMBL/GenBank/DDBJ databases">
        <authorList>
            <person name="Ploux O."/>
        </authorList>
    </citation>
    <scope>NUCLEOTIDE SEQUENCE [LARGE SCALE GENOMIC DNA]</scope>
    <source>
        <strain evidence="2">PP9</strain>
    </source>
</reference>
<name>A0A143HC44_9BACL</name>
<dbReference type="AlphaFoldDB" id="A0A143HC44"/>
<evidence type="ECO:0000313" key="2">
    <source>
        <dbReference type="Proteomes" id="UP000076021"/>
    </source>
</evidence>
<organism evidence="1 2">
    <name type="scientific">Rummeliibacillus stabekisii</name>
    <dbReference type="NCBI Taxonomy" id="241244"/>
    <lineage>
        <taxon>Bacteria</taxon>
        <taxon>Bacillati</taxon>
        <taxon>Bacillota</taxon>
        <taxon>Bacilli</taxon>
        <taxon>Bacillales</taxon>
        <taxon>Caryophanaceae</taxon>
        <taxon>Rummeliibacillus</taxon>
    </lineage>
</organism>
<proteinExistence type="predicted"/>
<reference evidence="1 2" key="1">
    <citation type="journal article" date="2016" name="Genome Announc.">
        <title>Whole-Genome Sequence of Rummeliibacillus stabekisii Strain PP9 Isolated from Antarctic Soil.</title>
        <authorList>
            <person name="da Mota F.F."/>
            <person name="Vollu R.E."/>
            <person name="Jurelevicius D."/>
            <person name="Seldin L."/>
        </authorList>
    </citation>
    <scope>NUCLEOTIDE SEQUENCE [LARGE SCALE GENOMIC DNA]</scope>
    <source>
        <strain evidence="1 2">PP9</strain>
    </source>
</reference>
<dbReference type="EMBL" id="CP014806">
    <property type="protein sequence ID" value="AMW99304.1"/>
    <property type="molecule type" value="Genomic_DNA"/>
</dbReference>
<sequence length="118" mass="13176">MCHLKKAKGGVFLLYTRTGAPKAIDWGATGKKALLQSMDFALLTPVNSLFMARKEGWDIPIGETINEAFETSMAGNIANMFIEQFEHKGVAMQSIDFKYDEDYRVIPVLGVEIEDDEV</sequence>
<dbReference type="Proteomes" id="UP000076021">
    <property type="component" value="Chromosome"/>
</dbReference>
<dbReference type="STRING" id="241244.ATY39_07395"/>
<dbReference type="KEGG" id="rst:ATY39_07395"/>